<sequence>MGLCGARGQLARTDLEHDDRFTGFCSTGRGGQEQAGLADRLGKHADGFGAGVVDEEVQDVGDSDHRLVAGGDDEAEPHVVTRRVADHRRPDRAALRHQGERAGLDRQVEAETARGDPVVQVRESEVVGAEQGDSEPLGDGDELLLPPASLRAFLGPALAEHDGRAGTRFGRVLQRRDGGLLPS</sequence>
<evidence type="ECO:0000313" key="2">
    <source>
        <dbReference type="EMBL" id="MFO7194225.1"/>
    </source>
</evidence>
<dbReference type="Proteomes" id="UP000249324">
    <property type="component" value="Unassembled WGS sequence"/>
</dbReference>
<dbReference type="AlphaFoldDB" id="A0ABD6FJK8"/>
<name>A0ABD6FJK8_9PSEU</name>
<feature type="compositionally biased region" description="Basic and acidic residues" evidence="1">
    <location>
        <begin position="83"/>
        <end position="114"/>
    </location>
</feature>
<comment type="caution">
    <text evidence="2">The sequence shown here is derived from an EMBL/GenBank/DDBJ whole genome shotgun (WGS) entry which is preliminary data.</text>
</comment>
<proteinExistence type="predicted"/>
<protein>
    <submittedName>
        <fullName evidence="2">Uncharacterized protein</fullName>
    </submittedName>
</protein>
<evidence type="ECO:0000256" key="1">
    <source>
        <dbReference type="SAM" id="MobiDB-lite"/>
    </source>
</evidence>
<organism evidence="2 3">
    <name type="scientific">Thermocrispum agreste</name>
    <dbReference type="NCBI Taxonomy" id="37925"/>
    <lineage>
        <taxon>Bacteria</taxon>
        <taxon>Bacillati</taxon>
        <taxon>Actinomycetota</taxon>
        <taxon>Actinomycetes</taxon>
        <taxon>Pseudonocardiales</taxon>
        <taxon>Pseudonocardiaceae</taxon>
        <taxon>Thermocrispum</taxon>
    </lineage>
</organism>
<dbReference type="EMBL" id="QGUI02000390">
    <property type="protein sequence ID" value="MFO7194225.1"/>
    <property type="molecule type" value="Genomic_DNA"/>
</dbReference>
<reference evidence="2 3" key="1">
    <citation type="journal article" date="2021" name="BMC Genomics">
        <title>Genome-resolved metagenome and metatranscriptome analyses of thermophilic composting reveal key bacterial players and their metabolic interactions.</title>
        <authorList>
            <person name="Braga L.P.P."/>
            <person name="Pereira R.V."/>
            <person name="Martins L.F."/>
            <person name="Moura L.M.S."/>
            <person name="Sanchez F.B."/>
            <person name="Patane J.S.L."/>
            <person name="da Silva A.M."/>
            <person name="Setubal J.C."/>
        </authorList>
    </citation>
    <scope>NUCLEOTIDE SEQUENCE [LARGE SCALE GENOMIC DNA]</scope>
    <source>
        <strain evidence="2">ZC4RG45</strain>
    </source>
</reference>
<accession>A0ABD6FJK8</accession>
<gene>
    <name evidence="2" type="ORF">DIU77_018445</name>
</gene>
<evidence type="ECO:0000313" key="3">
    <source>
        <dbReference type="Proteomes" id="UP000249324"/>
    </source>
</evidence>
<feature type="region of interest" description="Disordered" evidence="1">
    <location>
        <begin position="83"/>
        <end position="116"/>
    </location>
</feature>